<dbReference type="EMBL" id="QTSX02001520">
    <property type="protein sequence ID" value="KAJ9080807.1"/>
    <property type="molecule type" value="Genomic_DNA"/>
</dbReference>
<evidence type="ECO:0000313" key="1">
    <source>
        <dbReference type="EMBL" id="KAJ9080807.1"/>
    </source>
</evidence>
<sequence>MPPKPSSQAKPTLPADFFDSDKKQYIPPSVNDPYEKTAVHASGTDVDLSTLDQEFLEFEKEIQTQNDKSAGPPPASKEDTPPREVSEKDILDFDNSISREEDEEIAKQDMVLRLQLLQQKRKNIMQLPKDAPSTKKPRSMMSEAPSVGSEDDSDSDGDQQEPDWWAQAL</sequence>
<organism evidence="1 2">
    <name type="scientific">Entomophthora muscae</name>
    <dbReference type="NCBI Taxonomy" id="34485"/>
    <lineage>
        <taxon>Eukaryota</taxon>
        <taxon>Fungi</taxon>
        <taxon>Fungi incertae sedis</taxon>
        <taxon>Zoopagomycota</taxon>
        <taxon>Entomophthoromycotina</taxon>
        <taxon>Entomophthoromycetes</taxon>
        <taxon>Entomophthorales</taxon>
        <taxon>Entomophthoraceae</taxon>
        <taxon>Entomophthora</taxon>
    </lineage>
</organism>
<gene>
    <name evidence="1" type="ORF">DSO57_1020932</name>
</gene>
<proteinExistence type="predicted"/>
<reference evidence="1" key="1">
    <citation type="submission" date="2022-04" db="EMBL/GenBank/DDBJ databases">
        <title>Genome of the entomopathogenic fungus Entomophthora muscae.</title>
        <authorList>
            <person name="Elya C."/>
            <person name="Lovett B.R."/>
            <person name="Lee E."/>
            <person name="Macias A.M."/>
            <person name="Hajek A.E."/>
            <person name="De Bivort B.L."/>
            <person name="Kasson M.T."/>
            <person name="De Fine Licht H.H."/>
            <person name="Stajich J.E."/>
        </authorList>
    </citation>
    <scope>NUCLEOTIDE SEQUENCE</scope>
    <source>
        <strain evidence="1">Berkeley</strain>
    </source>
</reference>
<evidence type="ECO:0000313" key="2">
    <source>
        <dbReference type="Proteomes" id="UP001165960"/>
    </source>
</evidence>
<keyword evidence="2" id="KW-1185">Reference proteome</keyword>
<dbReference type="Proteomes" id="UP001165960">
    <property type="component" value="Unassembled WGS sequence"/>
</dbReference>
<protein>
    <submittedName>
        <fullName evidence="1">Uncharacterized protein</fullName>
    </submittedName>
</protein>
<accession>A0ACC2U2Y1</accession>
<name>A0ACC2U2Y1_9FUNG</name>
<comment type="caution">
    <text evidence="1">The sequence shown here is derived from an EMBL/GenBank/DDBJ whole genome shotgun (WGS) entry which is preliminary data.</text>
</comment>